<feature type="transmembrane region" description="Helical" evidence="1">
    <location>
        <begin position="247"/>
        <end position="266"/>
    </location>
</feature>
<feature type="transmembrane region" description="Helical" evidence="1">
    <location>
        <begin position="69"/>
        <end position="90"/>
    </location>
</feature>
<evidence type="ECO:0000313" key="2">
    <source>
        <dbReference type="EMBL" id="SEN18035.1"/>
    </source>
</evidence>
<dbReference type="AlphaFoldDB" id="A0A1H8EEU8"/>
<feature type="transmembrane region" description="Helical" evidence="1">
    <location>
        <begin position="763"/>
        <end position="782"/>
    </location>
</feature>
<evidence type="ECO:0000313" key="3">
    <source>
        <dbReference type="Proteomes" id="UP000199158"/>
    </source>
</evidence>
<feature type="transmembrane region" description="Helical" evidence="1">
    <location>
        <begin position="272"/>
        <end position="289"/>
    </location>
</feature>
<feature type="transmembrane region" description="Helical" evidence="1">
    <location>
        <begin position="301"/>
        <end position="324"/>
    </location>
</feature>
<keyword evidence="3" id="KW-1185">Reference proteome</keyword>
<feature type="transmembrane region" description="Helical" evidence="1">
    <location>
        <begin position="378"/>
        <end position="396"/>
    </location>
</feature>
<feature type="transmembrane region" description="Helical" evidence="1">
    <location>
        <begin position="336"/>
        <end position="357"/>
    </location>
</feature>
<organism evidence="2 3">
    <name type="scientific">Hydrogenoanaerobacterium saccharovorans</name>
    <dbReference type="NCBI Taxonomy" id="474960"/>
    <lineage>
        <taxon>Bacteria</taxon>
        <taxon>Bacillati</taxon>
        <taxon>Bacillota</taxon>
        <taxon>Clostridia</taxon>
        <taxon>Eubacteriales</taxon>
        <taxon>Oscillospiraceae</taxon>
        <taxon>Hydrogenoanaerobacterium</taxon>
    </lineage>
</organism>
<feature type="transmembrane region" description="Helical" evidence="1">
    <location>
        <begin position="36"/>
        <end position="57"/>
    </location>
</feature>
<feature type="transmembrane region" description="Helical" evidence="1">
    <location>
        <begin position="570"/>
        <end position="589"/>
    </location>
</feature>
<sequence>MERFKCIWTGLFCLCGSYYLTWYIDKTTLETLLQRIFVFIYFLIILGLLAVFWFRCFKLPKMTFRNKTFKVLLSIIVAVVTLTGGFEMFIGRYQPMNISVTALGQAGKTHEEQKGTEVWINQILVKGKTYDLSQVPLTEGWEYREGVLLSYQNQPNTLKFQLPPGERTEISFISHPWSGEVVINNGIQEQKIDLYSSSAGEQYTLKLPGVPKKIDIQGAIIIFSCFLLICTTTFFLIVWVVQTKSPLSIVVTLLILYFIISSLFEISTLTRIVLLLLTIACGITLSYYLKMMQEDKKQSKLYKVMLILVTLYSTFAFVGHQLFMAGDLMIFTLVDAAKFMLVSLFIFPFICNILYLFEKANKYFCSQNILFAQKQRCYVRLISFAISFSILVFTALSCYPANITSDGIDQWLQAKGLWQLSNAHPFVHTFLLRVCSTVWDNPFLVVILQIAAFAGILSSFLTILYEHGLNKHVIFVISALLSFLPNNLLMVTLISKNIPFALAIWWLMILMIRLFENPHQFFHKPSNYIQMILSISLIDLLRHNGFLAVYSTLIMLVFVGIKYRKQIKGLVFIVIIGVVAVLQVVKGPVATTLSVGKSTFVASSSFLSPLGAALKYKISLPDDIISTMEKVSPLEQWVDTYDKYNLDLFHWSQPRPNFQTVSTEEAFSIYIKMLFSHPEIIIKDRLDHIDLIWNVSRPRDNWYGTYAVGMHPPAGAADALPELLRAEDRQGENTYEWYYHDNFLTKPLNLVLALSSKGIFEVLIWRNGIYIALYFLTLLFSISRKQYKTLLISMPALITLITLVLVMGWQIYQYLWFFPFSVIMLMLHAIMTSSRG</sequence>
<dbReference type="STRING" id="474960.SAMN05216180_2995"/>
<feature type="transmembrane region" description="Helical" evidence="1">
    <location>
        <begin position="472"/>
        <end position="491"/>
    </location>
</feature>
<dbReference type="Proteomes" id="UP000199158">
    <property type="component" value="Unassembled WGS sequence"/>
</dbReference>
<protein>
    <submittedName>
        <fullName evidence="2">Uncharacterized protein</fullName>
    </submittedName>
</protein>
<feature type="transmembrane region" description="Helical" evidence="1">
    <location>
        <begin position="216"/>
        <end position="240"/>
    </location>
</feature>
<evidence type="ECO:0000256" key="1">
    <source>
        <dbReference type="SAM" id="Phobius"/>
    </source>
</evidence>
<dbReference type="RefSeq" id="WP_092756651.1">
    <property type="nucleotide sequence ID" value="NZ_FOCG01000007.1"/>
</dbReference>
<gene>
    <name evidence="2" type="ORF">SAMN05216180_2995</name>
</gene>
<feature type="transmembrane region" description="Helical" evidence="1">
    <location>
        <begin position="547"/>
        <end position="563"/>
    </location>
</feature>
<feature type="transmembrane region" description="Helical" evidence="1">
    <location>
        <begin position="7"/>
        <end position="24"/>
    </location>
</feature>
<dbReference type="EMBL" id="FOCG01000007">
    <property type="protein sequence ID" value="SEN18035.1"/>
    <property type="molecule type" value="Genomic_DNA"/>
</dbReference>
<accession>A0A1H8EEU8</accession>
<feature type="transmembrane region" description="Helical" evidence="1">
    <location>
        <begin position="443"/>
        <end position="465"/>
    </location>
</feature>
<feature type="transmembrane region" description="Helical" evidence="1">
    <location>
        <begin position="789"/>
        <end position="808"/>
    </location>
</feature>
<proteinExistence type="predicted"/>
<feature type="transmembrane region" description="Helical" evidence="1">
    <location>
        <begin position="814"/>
        <end position="831"/>
    </location>
</feature>
<keyword evidence="1" id="KW-0472">Membrane</keyword>
<reference evidence="2 3" key="1">
    <citation type="submission" date="2016-10" db="EMBL/GenBank/DDBJ databases">
        <authorList>
            <person name="de Groot N.N."/>
        </authorList>
    </citation>
    <scope>NUCLEOTIDE SEQUENCE [LARGE SCALE GENOMIC DNA]</scope>
    <source>
        <strain evidence="2 3">CGMCC 1.5070</strain>
    </source>
</reference>
<keyword evidence="1" id="KW-1133">Transmembrane helix</keyword>
<dbReference type="OrthoDB" id="2137478at2"/>
<name>A0A1H8EEU8_9FIRM</name>
<keyword evidence="1" id="KW-0812">Transmembrane</keyword>